<protein>
    <submittedName>
        <fullName evidence="3">PRC-barrel domain-containing protein</fullName>
    </submittedName>
</protein>
<name>A0A941HV46_9CAUL</name>
<evidence type="ECO:0000259" key="2">
    <source>
        <dbReference type="Pfam" id="PF05239"/>
    </source>
</evidence>
<dbReference type="Gene3D" id="2.30.30.240">
    <property type="entry name" value="PRC-barrel domain"/>
    <property type="match status" value="1"/>
</dbReference>
<dbReference type="AlphaFoldDB" id="A0A941HV46"/>
<dbReference type="EMBL" id="JAGSGD010000001">
    <property type="protein sequence ID" value="MBR7618240.1"/>
    <property type="molecule type" value="Genomic_DNA"/>
</dbReference>
<dbReference type="Pfam" id="PF05239">
    <property type="entry name" value="PRC"/>
    <property type="match status" value="1"/>
</dbReference>
<reference evidence="3" key="2">
    <citation type="submission" date="2021-04" db="EMBL/GenBank/DDBJ databases">
        <title>Draft genome assembly of strain Phenylobacterium sp. 20VBR1 using MiniION and Illumina platforms.</title>
        <authorList>
            <person name="Thomas F.A."/>
            <person name="Krishnan K.P."/>
            <person name="Sinha R.K."/>
        </authorList>
    </citation>
    <scope>NUCLEOTIDE SEQUENCE</scope>
    <source>
        <strain evidence="3">20VBR1</strain>
    </source>
</reference>
<dbReference type="InterPro" id="IPR027275">
    <property type="entry name" value="PRC-brl_dom"/>
</dbReference>
<evidence type="ECO:0000313" key="5">
    <source>
        <dbReference type="Proteomes" id="UP000622580"/>
    </source>
</evidence>
<evidence type="ECO:0000313" key="4">
    <source>
        <dbReference type="EMBL" id="QQZ50721.1"/>
    </source>
</evidence>
<gene>
    <name evidence="3" type="ORF">JKL49_02465</name>
    <name evidence="4" type="ORF">JKL49_04810</name>
</gene>
<dbReference type="EMBL" id="CP068570">
    <property type="protein sequence ID" value="QQZ50721.1"/>
    <property type="molecule type" value="Genomic_DNA"/>
</dbReference>
<evidence type="ECO:0000313" key="3">
    <source>
        <dbReference type="EMBL" id="MBR7618240.1"/>
    </source>
</evidence>
<evidence type="ECO:0000256" key="1">
    <source>
        <dbReference type="SAM" id="SignalP"/>
    </source>
</evidence>
<feature type="signal peptide" evidence="1">
    <location>
        <begin position="1"/>
        <end position="21"/>
    </location>
</feature>
<accession>A0A941HV46</accession>
<dbReference type="SUPFAM" id="SSF50346">
    <property type="entry name" value="PRC-barrel domain"/>
    <property type="match status" value="1"/>
</dbReference>
<keyword evidence="5" id="KW-1185">Reference proteome</keyword>
<dbReference type="InterPro" id="IPR011033">
    <property type="entry name" value="PRC_barrel-like_sf"/>
</dbReference>
<keyword evidence="1" id="KW-0732">Signal</keyword>
<organism evidence="3 5">
    <name type="scientific">Phenylobacterium glaciei</name>
    <dbReference type="NCBI Taxonomy" id="2803784"/>
    <lineage>
        <taxon>Bacteria</taxon>
        <taxon>Pseudomonadati</taxon>
        <taxon>Pseudomonadota</taxon>
        <taxon>Alphaproteobacteria</taxon>
        <taxon>Caulobacterales</taxon>
        <taxon>Caulobacteraceae</taxon>
        <taxon>Phenylobacterium</taxon>
    </lineage>
</organism>
<proteinExistence type="predicted"/>
<reference evidence="4" key="1">
    <citation type="submission" date="2021-01" db="EMBL/GenBank/DDBJ databases">
        <title>Genome sequence of Phenylobacterium sp. 20VBR1 isolated from a valley glaceir, Ny-Alesund, Svalbard.</title>
        <authorList>
            <person name="Thomas F.A."/>
            <person name="Krishnan K.P."/>
            <person name="Sinha R.K."/>
        </authorList>
    </citation>
    <scope>NUCLEOTIDE SEQUENCE</scope>
    <source>
        <strain evidence="4">20VBR1</strain>
    </source>
</reference>
<dbReference type="Proteomes" id="UP000622580">
    <property type="component" value="Unassembled WGS sequence"/>
</dbReference>
<feature type="domain" description="PRC-barrel" evidence="2">
    <location>
        <begin position="30"/>
        <end position="96"/>
    </location>
</feature>
<feature type="chain" id="PRO_5044462976" evidence="1">
    <location>
        <begin position="22"/>
        <end position="109"/>
    </location>
</feature>
<sequence>MIKPRHILVAGLAAGVMLAFANLASAQGASGLEGREVRAADGAVLGTIAKVITGPDGRPLQVLVQPKGARAAGPRSLPYKALSPEGDRFVIPLSKAEFDSMPAVDLAAK</sequence>
<dbReference type="RefSeq" id="WP_215338121.1">
    <property type="nucleotide sequence ID" value="NZ_JAGSGD010000001.1"/>
</dbReference>